<dbReference type="Gramene" id="GBG63505">
    <property type="protein sequence ID" value="GBG63505"/>
    <property type="gene ID" value="CBR_g38573"/>
</dbReference>
<protein>
    <submittedName>
        <fullName evidence="2">Uncharacterized protein</fullName>
    </submittedName>
</protein>
<dbReference type="Proteomes" id="UP000265515">
    <property type="component" value="Unassembled WGS sequence"/>
</dbReference>
<feature type="region of interest" description="Disordered" evidence="1">
    <location>
        <begin position="52"/>
        <end position="108"/>
    </location>
</feature>
<dbReference type="AlphaFoldDB" id="A0A388K0F9"/>
<comment type="caution">
    <text evidence="2">The sequence shown here is derived from an EMBL/GenBank/DDBJ whole genome shotgun (WGS) entry which is preliminary data.</text>
</comment>
<keyword evidence="3" id="KW-1185">Reference proteome</keyword>
<reference evidence="2 3" key="1">
    <citation type="journal article" date="2018" name="Cell">
        <title>The Chara Genome: Secondary Complexity and Implications for Plant Terrestrialization.</title>
        <authorList>
            <person name="Nishiyama T."/>
            <person name="Sakayama H."/>
            <person name="Vries J.D."/>
            <person name="Buschmann H."/>
            <person name="Saint-Marcoux D."/>
            <person name="Ullrich K.K."/>
            <person name="Haas F.B."/>
            <person name="Vanderstraeten L."/>
            <person name="Becker D."/>
            <person name="Lang D."/>
            <person name="Vosolsobe S."/>
            <person name="Rombauts S."/>
            <person name="Wilhelmsson P.K.I."/>
            <person name="Janitza P."/>
            <person name="Kern R."/>
            <person name="Heyl A."/>
            <person name="Rumpler F."/>
            <person name="Villalobos L.I.A.C."/>
            <person name="Clay J.M."/>
            <person name="Skokan R."/>
            <person name="Toyoda A."/>
            <person name="Suzuki Y."/>
            <person name="Kagoshima H."/>
            <person name="Schijlen E."/>
            <person name="Tajeshwar N."/>
            <person name="Catarino B."/>
            <person name="Hetherington A.J."/>
            <person name="Saltykova A."/>
            <person name="Bonnot C."/>
            <person name="Breuninger H."/>
            <person name="Symeonidi A."/>
            <person name="Radhakrishnan G.V."/>
            <person name="Van Nieuwerburgh F."/>
            <person name="Deforce D."/>
            <person name="Chang C."/>
            <person name="Karol K.G."/>
            <person name="Hedrich R."/>
            <person name="Ulvskov P."/>
            <person name="Glockner G."/>
            <person name="Delwiche C.F."/>
            <person name="Petrasek J."/>
            <person name="Van de Peer Y."/>
            <person name="Friml J."/>
            <person name="Beilby M."/>
            <person name="Dolan L."/>
            <person name="Kohara Y."/>
            <person name="Sugano S."/>
            <person name="Fujiyama A."/>
            <person name="Delaux P.-M."/>
            <person name="Quint M."/>
            <person name="TheiBen G."/>
            <person name="Hagemann M."/>
            <person name="Harholt J."/>
            <person name="Dunand C."/>
            <person name="Zachgo S."/>
            <person name="Langdale J."/>
            <person name="Maumus F."/>
            <person name="Straeten D.V.D."/>
            <person name="Gould S.B."/>
            <person name="Rensing S.A."/>
        </authorList>
    </citation>
    <scope>NUCLEOTIDE SEQUENCE [LARGE SCALE GENOMIC DNA]</scope>
    <source>
        <strain evidence="2 3">S276</strain>
    </source>
</reference>
<evidence type="ECO:0000256" key="1">
    <source>
        <dbReference type="SAM" id="MobiDB-lite"/>
    </source>
</evidence>
<gene>
    <name evidence="2" type="ORF">CBR_g38573</name>
</gene>
<accession>A0A388K0F9</accession>
<dbReference type="EMBL" id="BFEA01000040">
    <property type="protein sequence ID" value="GBG63505.1"/>
    <property type="molecule type" value="Genomic_DNA"/>
</dbReference>
<evidence type="ECO:0000313" key="3">
    <source>
        <dbReference type="Proteomes" id="UP000265515"/>
    </source>
</evidence>
<evidence type="ECO:0000313" key="2">
    <source>
        <dbReference type="EMBL" id="GBG63505.1"/>
    </source>
</evidence>
<sequence length="309" mass="33686">MGESGKQNFFTLMLTERKEKGFDFRMDERVYSEMEAMSKADHTIHPASLVDTGAAGGVQMPGPGGDQNESVPSEGCGDGQDDDRGSTRDSTFSSGSAGRSGKRKNVRQQTFKAIADVMDKHGKMMATTVDSASKRHCSVVMRSRHRCTADRRPSVECPHTLAVPLWQAIVTHYDAVSITWNNTCHVGNIRYQAPPSTADESRTDGTEHLTTDVHRHRGCLVHGRWASDRGTCFSNSALQTPNSVQDRSAVRRPPDMHALTGDGMCTSSMLQDDDAVGGRRAWNPVGNGATMTEARPTLGDGYEHTLACR</sequence>
<name>A0A388K0F9_CHABU</name>
<proteinExistence type="predicted"/>
<organism evidence="2 3">
    <name type="scientific">Chara braunii</name>
    <name type="common">Braun's stonewort</name>
    <dbReference type="NCBI Taxonomy" id="69332"/>
    <lineage>
        <taxon>Eukaryota</taxon>
        <taxon>Viridiplantae</taxon>
        <taxon>Streptophyta</taxon>
        <taxon>Charophyceae</taxon>
        <taxon>Charales</taxon>
        <taxon>Characeae</taxon>
        <taxon>Chara</taxon>
    </lineage>
</organism>